<dbReference type="InterPro" id="IPR003018">
    <property type="entry name" value="GAF"/>
</dbReference>
<evidence type="ECO:0000256" key="4">
    <source>
        <dbReference type="ARBA" id="ARBA00022679"/>
    </source>
</evidence>
<dbReference type="InterPro" id="IPR004358">
    <property type="entry name" value="Sig_transdc_His_kin-like_C"/>
</dbReference>
<evidence type="ECO:0000256" key="5">
    <source>
        <dbReference type="ARBA" id="ARBA00022777"/>
    </source>
</evidence>
<dbReference type="InterPro" id="IPR036097">
    <property type="entry name" value="HisK_dim/P_sf"/>
</dbReference>
<keyword evidence="3 7" id="KW-0597">Phosphoprotein</keyword>
<dbReference type="SMART" id="SM00086">
    <property type="entry name" value="PAC"/>
    <property type="match status" value="3"/>
</dbReference>
<dbReference type="Gene3D" id="3.40.50.2300">
    <property type="match status" value="1"/>
</dbReference>
<feature type="domain" description="PAS" evidence="10">
    <location>
        <begin position="457"/>
        <end position="530"/>
    </location>
</feature>
<dbReference type="Pfam" id="PF02518">
    <property type="entry name" value="HATPase_c"/>
    <property type="match status" value="1"/>
</dbReference>
<dbReference type="SMART" id="SM00065">
    <property type="entry name" value="GAF"/>
    <property type="match status" value="1"/>
</dbReference>
<comment type="catalytic activity">
    <reaction evidence="1">
        <text>ATP + protein L-histidine = ADP + protein N-phospho-L-histidine.</text>
        <dbReference type="EC" id="2.7.13.3"/>
    </reaction>
</comment>
<dbReference type="Pfam" id="PF01590">
    <property type="entry name" value="GAF"/>
    <property type="match status" value="1"/>
</dbReference>
<gene>
    <name evidence="12" type="ORF">ACFQ21_04815</name>
</gene>
<dbReference type="SUPFAM" id="SSF52172">
    <property type="entry name" value="CheY-like"/>
    <property type="match status" value="1"/>
</dbReference>
<dbReference type="SMART" id="SM00448">
    <property type="entry name" value="REC"/>
    <property type="match status" value="1"/>
</dbReference>
<dbReference type="InterPro" id="IPR001789">
    <property type="entry name" value="Sig_transdc_resp-reg_receiver"/>
</dbReference>
<dbReference type="SMART" id="SM00388">
    <property type="entry name" value="HisKA"/>
    <property type="match status" value="1"/>
</dbReference>
<dbReference type="Gene3D" id="3.30.450.20">
    <property type="entry name" value="PAS domain"/>
    <property type="match status" value="3"/>
</dbReference>
<dbReference type="CDD" id="cd00130">
    <property type="entry name" value="PAS"/>
    <property type="match status" value="3"/>
</dbReference>
<dbReference type="Pfam" id="PF00512">
    <property type="entry name" value="HisKA"/>
    <property type="match status" value="1"/>
</dbReference>
<evidence type="ECO:0000256" key="1">
    <source>
        <dbReference type="ARBA" id="ARBA00000085"/>
    </source>
</evidence>
<feature type="domain" description="PAS" evidence="10">
    <location>
        <begin position="332"/>
        <end position="402"/>
    </location>
</feature>
<evidence type="ECO:0000259" key="8">
    <source>
        <dbReference type="PROSITE" id="PS50109"/>
    </source>
</evidence>
<dbReference type="SUPFAM" id="SSF55874">
    <property type="entry name" value="ATPase domain of HSP90 chaperone/DNA topoisomerase II/histidine kinase"/>
    <property type="match status" value="1"/>
</dbReference>
<keyword evidence="5" id="KW-0418">Kinase</keyword>
<feature type="domain" description="Histidine kinase" evidence="8">
    <location>
        <begin position="603"/>
        <end position="824"/>
    </location>
</feature>
<evidence type="ECO:0000259" key="9">
    <source>
        <dbReference type="PROSITE" id="PS50110"/>
    </source>
</evidence>
<feature type="modified residue" description="4-aspartylphosphate" evidence="7">
    <location>
        <position position="896"/>
    </location>
</feature>
<name>A0ABW3JXA3_9BACT</name>
<dbReference type="InterPro" id="IPR036890">
    <property type="entry name" value="HATPase_C_sf"/>
</dbReference>
<sequence>MNCFLPTAFEDSRLETLRKLEILDTSDEKDLDDIVQLIATICDVPIALISLVDERRQWFKAKVGVAISETPREHAFCAHAILQNELMIVPDALADERFAASPLVTGSMGIRFYAGMPLITTDGYTLGTLCVMGRKPGNLTDFQCLSLRTLARNVIKQIELKYMARQMDERARTLEESNMKLAILNRESRGNLEHIKSLQDQLEIRERQYREMVENATDLIYELNTEGYFSFVNPVMERVSGYTREELFAMRYWELVSPDHRDRIVNFYKEQRRSGKRNTYLEFTMLTKSGEGIWIGQNVNMQFTDDYKVIKVSVISRDITTLKNTELKRMESENRFRTLAENAPVGIFQTDATGVCTYVNKRVSEITGMPEEDMLREGWIKAVYPEDLLRVTTTLQQSVEEKHGFKIELRFVNDTQGIRWVISEGVPVLDDNGVLTGYIGTTHDITERKQMFQKLRDSEELYRLLSSNTRDMIALYKIDASATRTFISPSVNDILGYTSEELVGSSPYDNIHPEDEAQVKKILKSVVFTGNSATLEYRMRRKDGTYVWLESHAHPFYDDNGNMTGFQSSSRDISKRKEFEASLKVAKEKAEEATRAKSLFLSMMSHEIRTPMNAIVGLTNLLLQNDPREDQRERLNLLKFSGHNLLTIINDILDFSKIEAGKLVLESIDINLKKLLSDTRQMLEQRAQEKNISLYMKYDAKLPEFLKGDTVRISQIVTNLLSNAIKFTERGYVELSVKLLGEEKGKYKVQFAVKDTGIGIEADKLETIFEHFTQADNDITRRFGGTGLGLTITKGLLHLMGSKIDLESVPGYGSTFSFVLTMDKGKDEPVAETNSVPGKLVNDETISVLLVEDNRINQIVALNFLQQWGVAVDIANDGFEALTMIKRKSYNMIFMDLQMPGMDGYEASRKIRAMEDPYFKEVPIIALTAAAMSGMRDKVIETGMNDFISKPFDPEELRLKVAKFTLWQQSA</sequence>
<dbReference type="InterPro" id="IPR001610">
    <property type="entry name" value="PAC"/>
</dbReference>
<dbReference type="PROSITE" id="PS50109">
    <property type="entry name" value="HIS_KIN"/>
    <property type="match status" value="1"/>
</dbReference>
<evidence type="ECO:0000256" key="7">
    <source>
        <dbReference type="PROSITE-ProRule" id="PRU00169"/>
    </source>
</evidence>
<dbReference type="SUPFAM" id="SSF47384">
    <property type="entry name" value="Homodimeric domain of signal transducing histidine kinase"/>
    <property type="match status" value="1"/>
</dbReference>
<dbReference type="Gene3D" id="3.30.565.10">
    <property type="entry name" value="Histidine kinase-like ATPase, C-terminal domain"/>
    <property type="match status" value="1"/>
</dbReference>
<feature type="domain" description="Response regulatory" evidence="9">
    <location>
        <begin position="847"/>
        <end position="965"/>
    </location>
</feature>
<keyword evidence="13" id="KW-1185">Reference proteome</keyword>
<evidence type="ECO:0000256" key="3">
    <source>
        <dbReference type="ARBA" id="ARBA00022553"/>
    </source>
</evidence>
<feature type="domain" description="PAC" evidence="11">
    <location>
        <begin position="533"/>
        <end position="585"/>
    </location>
</feature>
<dbReference type="PROSITE" id="PS50112">
    <property type="entry name" value="PAS"/>
    <property type="match status" value="3"/>
</dbReference>
<dbReference type="NCBIfam" id="TIGR00229">
    <property type="entry name" value="sensory_box"/>
    <property type="match status" value="3"/>
</dbReference>
<feature type="domain" description="PAC" evidence="11">
    <location>
        <begin position="279"/>
        <end position="331"/>
    </location>
</feature>
<dbReference type="PRINTS" id="PR00344">
    <property type="entry name" value="BCTRLSENSOR"/>
</dbReference>
<evidence type="ECO:0000259" key="11">
    <source>
        <dbReference type="PROSITE" id="PS50113"/>
    </source>
</evidence>
<keyword evidence="4" id="KW-0808">Transferase</keyword>
<dbReference type="InterPro" id="IPR003594">
    <property type="entry name" value="HATPase_dom"/>
</dbReference>
<accession>A0ABW3JXA3</accession>
<comment type="caution">
    <text evidence="12">The sequence shown here is derived from an EMBL/GenBank/DDBJ whole genome shotgun (WGS) entry which is preliminary data.</text>
</comment>
<dbReference type="CDD" id="cd17546">
    <property type="entry name" value="REC_hyHK_CKI1_RcsC-like"/>
    <property type="match status" value="1"/>
</dbReference>
<dbReference type="Pfam" id="PF13426">
    <property type="entry name" value="PAS_9"/>
    <property type="match status" value="1"/>
</dbReference>
<dbReference type="InterPro" id="IPR035965">
    <property type="entry name" value="PAS-like_dom_sf"/>
</dbReference>
<dbReference type="CDD" id="cd16922">
    <property type="entry name" value="HATPase_EvgS-ArcB-TorS-like"/>
    <property type="match status" value="1"/>
</dbReference>
<dbReference type="InterPro" id="IPR000700">
    <property type="entry name" value="PAS-assoc_C"/>
</dbReference>
<dbReference type="PANTHER" id="PTHR45339">
    <property type="entry name" value="HYBRID SIGNAL TRANSDUCTION HISTIDINE KINASE J"/>
    <property type="match status" value="1"/>
</dbReference>
<dbReference type="EC" id="2.7.13.3" evidence="2"/>
<dbReference type="InterPro" id="IPR003661">
    <property type="entry name" value="HisK_dim/P_dom"/>
</dbReference>
<dbReference type="InterPro" id="IPR013655">
    <property type="entry name" value="PAS_fold_3"/>
</dbReference>
<organism evidence="12 13">
    <name type="scientific">Ohtaekwangia kribbensis</name>
    <dbReference type="NCBI Taxonomy" id="688913"/>
    <lineage>
        <taxon>Bacteria</taxon>
        <taxon>Pseudomonadati</taxon>
        <taxon>Bacteroidota</taxon>
        <taxon>Cytophagia</taxon>
        <taxon>Cytophagales</taxon>
        <taxon>Fulvivirgaceae</taxon>
        <taxon>Ohtaekwangia</taxon>
    </lineage>
</organism>
<dbReference type="InterPro" id="IPR005467">
    <property type="entry name" value="His_kinase_dom"/>
</dbReference>
<dbReference type="InterPro" id="IPR029016">
    <property type="entry name" value="GAF-like_dom_sf"/>
</dbReference>
<dbReference type="CDD" id="cd00082">
    <property type="entry name" value="HisKA"/>
    <property type="match status" value="1"/>
</dbReference>
<dbReference type="SMART" id="SM00091">
    <property type="entry name" value="PAS"/>
    <property type="match status" value="3"/>
</dbReference>
<dbReference type="PANTHER" id="PTHR45339:SF1">
    <property type="entry name" value="HYBRID SIGNAL TRANSDUCTION HISTIDINE KINASE J"/>
    <property type="match status" value="1"/>
</dbReference>
<dbReference type="RefSeq" id="WP_377575594.1">
    <property type="nucleotide sequence ID" value="NZ_JBHTKA010000001.1"/>
</dbReference>
<proteinExistence type="predicted"/>
<dbReference type="EMBL" id="JBHTKA010000001">
    <property type="protein sequence ID" value="MFD0998613.1"/>
    <property type="molecule type" value="Genomic_DNA"/>
</dbReference>
<dbReference type="SUPFAM" id="SSF55785">
    <property type="entry name" value="PYP-like sensor domain (PAS domain)"/>
    <property type="match status" value="3"/>
</dbReference>
<feature type="domain" description="PAC" evidence="11">
    <location>
        <begin position="405"/>
        <end position="457"/>
    </location>
</feature>
<dbReference type="Gene3D" id="3.30.450.40">
    <property type="match status" value="1"/>
</dbReference>
<evidence type="ECO:0000256" key="2">
    <source>
        <dbReference type="ARBA" id="ARBA00012438"/>
    </source>
</evidence>
<reference evidence="13" key="1">
    <citation type="journal article" date="2019" name="Int. J. Syst. Evol. Microbiol.">
        <title>The Global Catalogue of Microorganisms (GCM) 10K type strain sequencing project: providing services to taxonomists for standard genome sequencing and annotation.</title>
        <authorList>
            <consortium name="The Broad Institute Genomics Platform"/>
            <consortium name="The Broad Institute Genome Sequencing Center for Infectious Disease"/>
            <person name="Wu L."/>
            <person name="Ma J."/>
        </authorList>
    </citation>
    <scope>NUCLEOTIDE SEQUENCE [LARGE SCALE GENOMIC DNA]</scope>
    <source>
        <strain evidence="13">CCUG 58938</strain>
    </source>
</reference>
<dbReference type="Proteomes" id="UP001597112">
    <property type="component" value="Unassembled WGS sequence"/>
</dbReference>
<dbReference type="InterPro" id="IPR000014">
    <property type="entry name" value="PAS"/>
</dbReference>
<dbReference type="Pfam" id="PF00072">
    <property type="entry name" value="Response_reg"/>
    <property type="match status" value="1"/>
</dbReference>
<evidence type="ECO:0000313" key="13">
    <source>
        <dbReference type="Proteomes" id="UP001597112"/>
    </source>
</evidence>
<evidence type="ECO:0000313" key="12">
    <source>
        <dbReference type="EMBL" id="MFD0998613.1"/>
    </source>
</evidence>
<dbReference type="SMART" id="SM00387">
    <property type="entry name" value="HATPase_c"/>
    <property type="match status" value="1"/>
</dbReference>
<dbReference type="Pfam" id="PF08447">
    <property type="entry name" value="PAS_3"/>
    <property type="match status" value="2"/>
</dbReference>
<keyword evidence="6" id="KW-0902">Two-component regulatory system</keyword>
<evidence type="ECO:0000256" key="6">
    <source>
        <dbReference type="ARBA" id="ARBA00023012"/>
    </source>
</evidence>
<dbReference type="SUPFAM" id="SSF55781">
    <property type="entry name" value="GAF domain-like"/>
    <property type="match status" value="1"/>
</dbReference>
<dbReference type="Gene3D" id="1.10.287.130">
    <property type="match status" value="1"/>
</dbReference>
<dbReference type="PROSITE" id="PS50113">
    <property type="entry name" value="PAC"/>
    <property type="match status" value="3"/>
</dbReference>
<dbReference type="PROSITE" id="PS50110">
    <property type="entry name" value="RESPONSE_REGULATORY"/>
    <property type="match status" value="1"/>
</dbReference>
<protein>
    <recommendedName>
        <fullName evidence="2">histidine kinase</fullName>
        <ecNumber evidence="2">2.7.13.3</ecNumber>
    </recommendedName>
</protein>
<dbReference type="InterPro" id="IPR011006">
    <property type="entry name" value="CheY-like_superfamily"/>
</dbReference>
<evidence type="ECO:0000259" key="10">
    <source>
        <dbReference type="PROSITE" id="PS50112"/>
    </source>
</evidence>
<feature type="domain" description="PAS" evidence="10">
    <location>
        <begin position="205"/>
        <end position="275"/>
    </location>
</feature>